<dbReference type="STRING" id="1121955.SAMN02745146_1745"/>
<proteinExistence type="predicted"/>
<dbReference type="RefSeq" id="WP_084538882.1">
    <property type="nucleotide sequence ID" value="NZ_FQYN01000003.1"/>
</dbReference>
<evidence type="ECO:0008006" key="3">
    <source>
        <dbReference type="Google" id="ProtNLM"/>
    </source>
</evidence>
<dbReference type="Proteomes" id="UP000184418">
    <property type="component" value="Unassembled WGS sequence"/>
</dbReference>
<dbReference type="OrthoDB" id="190848at2"/>
<evidence type="ECO:0000313" key="1">
    <source>
        <dbReference type="EMBL" id="SHI86706.1"/>
    </source>
</evidence>
<evidence type="ECO:0000313" key="2">
    <source>
        <dbReference type="Proteomes" id="UP000184418"/>
    </source>
</evidence>
<sequence>MAIPSPKRLQQAAKDLQIGMLVAVEYLASVGHTIESKPTTKLTAEEVQLLNFKFGDSDNPATQINLNAQDKPRTQAFTDSYNKATTFSKLTEIRKAKGIPKSVFKFYGTQDYHFESLREGYFFLSLPSYFNDPFDCDTKTIDFTTTASIKPIRKPERLFRERINNIGVCCFSRNNSSILMWSHYANSHRGFCLEFISDIPDGIHPLDVHYTSDFQTLNFHLFADDSIANMIYTKSSQWAYEEELRLLGTNLKNNEQRKMSFNKSSLKSVYLGVNCELSTLDKIKEILSHKYKNTKLFQAKKVNNKFALEFQEVRF</sequence>
<gene>
    <name evidence="1" type="ORF">SAMN02745146_1745</name>
</gene>
<dbReference type="AlphaFoldDB" id="A0A1M6EMQ8"/>
<name>A0A1M6EMQ8_9BACT</name>
<accession>A0A1M6EMQ8</accession>
<reference evidence="1 2" key="1">
    <citation type="submission" date="2016-11" db="EMBL/GenBank/DDBJ databases">
        <authorList>
            <person name="Jaros S."/>
            <person name="Januszkiewicz K."/>
            <person name="Wedrychowicz H."/>
        </authorList>
    </citation>
    <scope>NUCLEOTIDE SEQUENCE [LARGE SCALE GENOMIC DNA]</scope>
    <source>
        <strain evidence="1 2">DSM 21074</strain>
    </source>
</reference>
<keyword evidence="2" id="KW-1185">Reference proteome</keyword>
<dbReference type="Pfam" id="PF11185">
    <property type="entry name" value="DUF2971"/>
    <property type="match status" value="1"/>
</dbReference>
<dbReference type="InterPro" id="IPR021352">
    <property type="entry name" value="DUF2971"/>
</dbReference>
<protein>
    <recommendedName>
        <fullName evidence="3">DUF2971 domain-containing protein</fullName>
    </recommendedName>
</protein>
<dbReference type="EMBL" id="FQYN01000003">
    <property type="protein sequence ID" value="SHI86706.1"/>
    <property type="molecule type" value="Genomic_DNA"/>
</dbReference>
<organism evidence="1 2">
    <name type="scientific">Hymenobacter daecheongensis DSM 21074</name>
    <dbReference type="NCBI Taxonomy" id="1121955"/>
    <lineage>
        <taxon>Bacteria</taxon>
        <taxon>Pseudomonadati</taxon>
        <taxon>Bacteroidota</taxon>
        <taxon>Cytophagia</taxon>
        <taxon>Cytophagales</taxon>
        <taxon>Hymenobacteraceae</taxon>
        <taxon>Hymenobacter</taxon>
    </lineage>
</organism>